<evidence type="ECO:0000313" key="2">
    <source>
        <dbReference type="Proteomes" id="UP001482620"/>
    </source>
</evidence>
<protein>
    <submittedName>
        <fullName evidence="1">Uncharacterized protein</fullName>
    </submittedName>
</protein>
<comment type="caution">
    <text evidence="1">The sequence shown here is derived from an EMBL/GenBank/DDBJ whole genome shotgun (WGS) entry which is preliminary data.</text>
</comment>
<dbReference type="PANTHER" id="PTHR12444:SF4">
    <property type="entry name" value="PROTEIN EFR3 HOMOLOG B"/>
    <property type="match status" value="1"/>
</dbReference>
<dbReference type="Proteomes" id="UP001482620">
    <property type="component" value="Unassembled WGS sequence"/>
</dbReference>
<keyword evidence="2" id="KW-1185">Reference proteome</keyword>
<evidence type="ECO:0000313" key="1">
    <source>
        <dbReference type="EMBL" id="MEQ2231343.1"/>
    </source>
</evidence>
<name>A0ABV0THM3_9TELE</name>
<dbReference type="PANTHER" id="PTHR12444">
    <property type="entry name" value="PROTEIN EFR3 HOMOLOG CMP44E"/>
    <property type="match status" value="1"/>
</dbReference>
<sequence length="148" mass="17010">LPKEDLRVDKAFLFVQSKICDALTGSSYSAQCERLNTPYTPQLADEDRLSRKISISDTVSLQTAIDHESSSDPQVWFCVSKFNRSSPHLLMFHFVLCRNLRLIIFETLENTIEDRGPVEEEERRKRMQVVERFQTAPSEEIAALCGSR</sequence>
<proteinExistence type="predicted"/>
<reference evidence="1 2" key="1">
    <citation type="submission" date="2021-06" db="EMBL/GenBank/DDBJ databases">
        <authorList>
            <person name="Palmer J.M."/>
        </authorList>
    </citation>
    <scope>NUCLEOTIDE SEQUENCE [LARGE SCALE GENOMIC DNA]</scope>
    <source>
        <strain evidence="2">if_2019</strain>
        <tissue evidence="1">Muscle</tissue>
    </source>
</reference>
<feature type="non-terminal residue" evidence="1">
    <location>
        <position position="1"/>
    </location>
</feature>
<organism evidence="1 2">
    <name type="scientific">Ilyodon furcidens</name>
    <name type="common">goldbreast splitfin</name>
    <dbReference type="NCBI Taxonomy" id="33524"/>
    <lineage>
        <taxon>Eukaryota</taxon>
        <taxon>Metazoa</taxon>
        <taxon>Chordata</taxon>
        <taxon>Craniata</taxon>
        <taxon>Vertebrata</taxon>
        <taxon>Euteleostomi</taxon>
        <taxon>Actinopterygii</taxon>
        <taxon>Neopterygii</taxon>
        <taxon>Teleostei</taxon>
        <taxon>Neoteleostei</taxon>
        <taxon>Acanthomorphata</taxon>
        <taxon>Ovalentaria</taxon>
        <taxon>Atherinomorphae</taxon>
        <taxon>Cyprinodontiformes</taxon>
        <taxon>Goodeidae</taxon>
        <taxon>Ilyodon</taxon>
    </lineage>
</organism>
<feature type="non-terminal residue" evidence="1">
    <location>
        <position position="148"/>
    </location>
</feature>
<gene>
    <name evidence="1" type="ORF">ILYODFUR_038548</name>
</gene>
<dbReference type="InterPro" id="IPR051851">
    <property type="entry name" value="EFR3_Homologs"/>
</dbReference>
<dbReference type="EMBL" id="JAHRIQ010032885">
    <property type="protein sequence ID" value="MEQ2231343.1"/>
    <property type="molecule type" value="Genomic_DNA"/>
</dbReference>
<accession>A0ABV0THM3</accession>